<dbReference type="Pfam" id="PF14907">
    <property type="entry name" value="NTP_transf_5"/>
    <property type="match status" value="1"/>
</dbReference>
<protein>
    <recommendedName>
        <fullName evidence="3">Nucleotidyltransferase family protein</fullName>
    </recommendedName>
</protein>
<reference evidence="1 2" key="1">
    <citation type="submission" date="2019-12" db="EMBL/GenBank/DDBJ databases">
        <title>Genomic-based taxomic classification of the family Erythrobacteraceae.</title>
        <authorList>
            <person name="Xu L."/>
        </authorList>
    </citation>
    <scope>NUCLEOTIDE SEQUENCE [LARGE SCALE GENOMIC DNA]</scope>
    <source>
        <strain evidence="1 2">M0322</strain>
    </source>
</reference>
<evidence type="ECO:0000313" key="1">
    <source>
        <dbReference type="EMBL" id="MXO71262.1"/>
    </source>
</evidence>
<sequence length="415" mass="45508">MSVPVDAGPVAVADPAALLLLGCSLPQDLFAPGRLRELAGQVDDWDSLLVRAGGHLAIPFLHARRGELADLAPEGWSERLERAFRVGAAQNLRIAALLVRLHRTLFVPQGIAYAAVKGVTLAQRYYGGLPARACRDLDLLVDPPACPATIGWMLDNGFRLVGSLEVTGEGAERERQIVAMCDLNREISLRSPDGDLVDVHSTLDLTGADFPTARLLAGAEQMTLLGTPVFTLSGPDLLVYLCYHHSRHNWTRLHWVSDMGQVARSPDIAPEALRASAARSGMEELVEACRAMIPLLAAVVNGQQPQLAGLAGTMVQECLTFLAPDAVAPLLEYNLRLQDKGFRWRYWFAQTATEWRQRKGLVRKGRALVRSATPSWDMYQAMPLPRGLRWLYLPLRAGAQLVRHTPLGALFGRKN</sequence>
<keyword evidence="2" id="KW-1185">Reference proteome</keyword>
<dbReference type="EMBL" id="WTYV01000002">
    <property type="protein sequence ID" value="MXO71262.1"/>
    <property type="molecule type" value="Genomic_DNA"/>
</dbReference>
<dbReference type="InterPro" id="IPR039498">
    <property type="entry name" value="NTP_transf_5"/>
</dbReference>
<evidence type="ECO:0000313" key="2">
    <source>
        <dbReference type="Proteomes" id="UP000466966"/>
    </source>
</evidence>
<dbReference type="Proteomes" id="UP000466966">
    <property type="component" value="Unassembled WGS sequence"/>
</dbReference>
<dbReference type="RefSeq" id="WP_160771194.1">
    <property type="nucleotide sequence ID" value="NZ_WTYV01000002.1"/>
</dbReference>
<name>A0A844YVU4_9SPHN</name>
<gene>
    <name evidence="1" type="ORF">GRI99_06360</name>
</gene>
<evidence type="ECO:0008006" key="3">
    <source>
        <dbReference type="Google" id="ProtNLM"/>
    </source>
</evidence>
<proteinExistence type="predicted"/>
<organism evidence="1 2">
    <name type="scientific">Alteraurantiacibacter buctensis</name>
    <dbReference type="NCBI Taxonomy" id="1503981"/>
    <lineage>
        <taxon>Bacteria</taxon>
        <taxon>Pseudomonadati</taxon>
        <taxon>Pseudomonadota</taxon>
        <taxon>Alphaproteobacteria</taxon>
        <taxon>Sphingomonadales</taxon>
        <taxon>Erythrobacteraceae</taxon>
        <taxon>Alteraurantiacibacter</taxon>
    </lineage>
</organism>
<dbReference type="OrthoDB" id="9773927at2"/>
<dbReference type="AlphaFoldDB" id="A0A844YVU4"/>
<comment type="caution">
    <text evidence="1">The sequence shown here is derived from an EMBL/GenBank/DDBJ whole genome shotgun (WGS) entry which is preliminary data.</text>
</comment>
<accession>A0A844YVU4</accession>